<dbReference type="EMBL" id="AUXZ01000123">
    <property type="protein sequence ID" value="KZN45932.1"/>
    <property type="molecule type" value="Genomic_DNA"/>
</dbReference>
<proteinExistence type="predicted"/>
<comment type="caution">
    <text evidence="3">The sequence shown here is derived from an EMBL/GenBank/DDBJ whole genome shotgun (WGS) entry which is preliminary data.</text>
</comment>
<dbReference type="InterPro" id="IPR036866">
    <property type="entry name" value="RibonucZ/Hydroxyglut_hydro"/>
</dbReference>
<dbReference type="PANTHER" id="PTHR43546">
    <property type="entry name" value="UPF0173 METAL-DEPENDENT HYDROLASE MJ1163-RELATED"/>
    <property type="match status" value="1"/>
</dbReference>
<dbReference type="InterPro" id="IPR050114">
    <property type="entry name" value="UPF0173_UPF0282_UlaG_hydrolase"/>
</dbReference>
<gene>
    <name evidence="3" type="ORF">N476_24645</name>
</gene>
<dbReference type="InterPro" id="IPR041141">
    <property type="entry name" value="CmlA_N"/>
</dbReference>
<feature type="domain" description="Diiron non-heme beta-hydroxylase N-terminal" evidence="2">
    <location>
        <begin position="6"/>
        <end position="227"/>
    </location>
</feature>
<dbReference type="InterPro" id="IPR001279">
    <property type="entry name" value="Metallo-B-lactamas"/>
</dbReference>
<feature type="domain" description="Metallo-beta-lactamase" evidence="1">
    <location>
        <begin position="268"/>
        <end position="424"/>
    </location>
</feature>
<dbReference type="Pfam" id="PF12706">
    <property type="entry name" value="Lactamase_B_2"/>
    <property type="match status" value="1"/>
</dbReference>
<evidence type="ECO:0000313" key="4">
    <source>
        <dbReference type="Proteomes" id="UP000076503"/>
    </source>
</evidence>
<sequence length="531" mass="60128">MSDKYYLRENVYIDPLINNWYAWPNLLSPLPYSLYMSKTHIRLMKSFIDNYELHILANQDKTIAGGGEFINCTAEQVEEVAALLKKFETEDAIYGKLAQAIKDLNALLKAHVSGESLDPLYEQVPDLLKGYVELVMDTNHNASFRIIEGLVYNSHYYNTQLQSVSLGILDGNSARPFVLSTPRFPENNNLHIQEPFASQFWDDLFRCREYPITKAEIDALFASKLCQGGLSPYELFTTEVPTKTNVQKKQVAVTYIGHAGLLITTGETTILVDPVIANITDENRNEALGFEHLPEKIDYICLTHNHADHVNIESLLQLRYKTDTIVVPKNNGGSLVDPSLKLMFSQLNFNVREIDDMEQIPVQGGKIVGIPFLGEHGDLNIRSKTGWYFELLGKKIYAGADSSNLEPRVFEQVNALFGDLDLMAIGMECVGAPFTWLYGALFTEKVAINIKESRRLDGCDFEKGIQIAEILKPQNIWIYALGLEEWYNYFMGLDYSDDSKQLIESGKMVEYFNSRGVPVERLCGKQHIILS</sequence>
<evidence type="ECO:0000313" key="3">
    <source>
        <dbReference type="EMBL" id="KZN45932.1"/>
    </source>
</evidence>
<accession>A0A167AXZ3</accession>
<dbReference type="AlphaFoldDB" id="A0A167AXZ3"/>
<dbReference type="Gene3D" id="3.60.15.10">
    <property type="entry name" value="Ribonuclease Z/Hydroxyacylglutathione hydrolase-like"/>
    <property type="match status" value="1"/>
</dbReference>
<evidence type="ECO:0008006" key="5">
    <source>
        <dbReference type="Google" id="ProtNLM"/>
    </source>
</evidence>
<dbReference type="SUPFAM" id="SSF56281">
    <property type="entry name" value="Metallo-hydrolase/oxidoreductase"/>
    <property type="match status" value="1"/>
</dbReference>
<reference evidence="3 4" key="1">
    <citation type="submission" date="2013-07" db="EMBL/GenBank/DDBJ databases">
        <title>Comparative Genomic and Metabolomic Analysis of Twelve Strains of Pseudoalteromonas luteoviolacea.</title>
        <authorList>
            <person name="Vynne N.G."/>
            <person name="Mansson M."/>
            <person name="Gram L."/>
        </authorList>
    </citation>
    <scope>NUCLEOTIDE SEQUENCE [LARGE SCALE GENOMIC DNA]</scope>
    <source>
        <strain evidence="3 4">H33</strain>
    </source>
</reference>
<evidence type="ECO:0000259" key="1">
    <source>
        <dbReference type="Pfam" id="PF12706"/>
    </source>
</evidence>
<dbReference type="RefSeq" id="WP_063363774.1">
    <property type="nucleotide sequence ID" value="NZ_AUXZ01000123.1"/>
</dbReference>
<dbReference type="Pfam" id="PF18456">
    <property type="entry name" value="CmlA_N"/>
    <property type="match status" value="1"/>
</dbReference>
<dbReference type="OrthoDB" id="5657199at2"/>
<dbReference type="Proteomes" id="UP000076503">
    <property type="component" value="Unassembled WGS sequence"/>
</dbReference>
<organism evidence="3 4">
    <name type="scientific">Pseudoalteromonas luteoviolacea H33</name>
    <dbReference type="NCBI Taxonomy" id="1365251"/>
    <lineage>
        <taxon>Bacteria</taxon>
        <taxon>Pseudomonadati</taxon>
        <taxon>Pseudomonadota</taxon>
        <taxon>Gammaproteobacteria</taxon>
        <taxon>Alteromonadales</taxon>
        <taxon>Pseudoalteromonadaceae</taxon>
        <taxon>Pseudoalteromonas</taxon>
    </lineage>
</organism>
<dbReference type="PATRIC" id="fig|1365251.3.peg.4602"/>
<protein>
    <recommendedName>
        <fullName evidence="5">Metallo-beta-lactamase domain-containing protein</fullName>
    </recommendedName>
</protein>
<evidence type="ECO:0000259" key="2">
    <source>
        <dbReference type="Pfam" id="PF18456"/>
    </source>
</evidence>
<name>A0A167AXZ3_9GAMM</name>